<name>A0A645EFJ7_9ZZZZ</name>
<protein>
    <submittedName>
        <fullName evidence="2">Uncharacterized protein</fullName>
    </submittedName>
</protein>
<proteinExistence type="predicted"/>
<reference evidence="2" key="1">
    <citation type="submission" date="2019-08" db="EMBL/GenBank/DDBJ databases">
        <authorList>
            <person name="Kucharzyk K."/>
            <person name="Murdoch R.W."/>
            <person name="Higgins S."/>
            <person name="Loffler F."/>
        </authorList>
    </citation>
    <scope>NUCLEOTIDE SEQUENCE</scope>
</reference>
<gene>
    <name evidence="2" type="ORF">SDC9_147256</name>
</gene>
<dbReference type="AlphaFoldDB" id="A0A645EFJ7"/>
<feature type="compositionally biased region" description="Basic residues" evidence="1">
    <location>
        <begin position="1"/>
        <end position="10"/>
    </location>
</feature>
<feature type="compositionally biased region" description="Basic residues" evidence="1">
    <location>
        <begin position="55"/>
        <end position="76"/>
    </location>
</feature>
<comment type="caution">
    <text evidence="2">The sequence shown here is derived from an EMBL/GenBank/DDBJ whole genome shotgun (WGS) entry which is preliminary data.</text>
</comment>
<feature type="region of interest" description="Disordered" evidence="1">
    <location>
        <begin position="1"/>
        <end position="21"/>
    </location>
</feature>
<organism evidence="2">
    <name type="scientific">bioreactor metagenome</name>
    <dbReference type="NCBI Taxonomy" id="1076179"/>
    <lineage>
        <taxon>unclassified sequences</taxon>
        <taxon>metagenomes</taxon>
        <taxon>ecological metagenomes</taxon>
    </lineage>
</organism>
<dbReference type="EMBL" id="VSSQ01046109">
    <property type="protein sequence ID" value="MPN00062.1"/>
    <property type="molecule type" value="Genomic_DNA"/>
</dbReference>
<evidence type="ECO:0000256" key="1">
    <source>
        <dbReference type="SAM" id="MobiDB-lite"/>
    </source>
</evidence>
<evidence type="ECO:0000313" key="2">
    <source>
        <dbReference type="EMBL" id="MPN00062.1"/>
    </source>
</evidence>
<accession>A0A645EFJ7</accession>
<sequence length="85" mass="9077">MVVKPKRRHVSQGGDGGNLRHGAHLLAQNNIAQGKAAGGENPKVDGIAQHIKVAGHAHNGKYAGRRSHGCKPHRHRSEQGRASEK</sequence>
<feature type="region of interest" description="Disordered" evidence="1">
    <location>
        <begin position="55"/>
        <end position="85"/>
    </location>
</feature>